<proteinExistence type="inferred from homology"/>
<dbReference type="AlphaFoldDB" id="A0A813MPL6"/>
<dbReference type="Pfam" id="PF00625">
    <property type="entry name" value="Guanylate_kin"/>
    <property type="match status" value="1"/>
</dbReference>
<dbReference type="PROSITE" id="PS00856">
    <property type="entry name" value="GUANYLATE_KINASE_1"/>
    <property type="match status" value="1"/>
</dbReference>
<evidence type="ECO:0000256" key="2">
    <source>
        <dbReference type="ARBA" id="ARBA00022443"/>
    </source>
</evidence>
<reference evidence="11" key="1">
    <citation type="submission" date="2021-02" db="EMBL/GenBank/DDBJ databases">
        <authorList>
            <person name="Nowell W R."/>
        </authorList>
    </citation>
    <scope>NUCLEOTIDE SEQUENCE</scope>
</reference>
<dbReference type="Gene3D" id="3.80.10.10">
    <property type="entry name" value="Ribonuclease Inhibitor"/>
    <property type="match status" value="3"/>
</dbReference>
<dbReference type="SMART" id="SM00228">
    <property type="entry name" value="PDZ"/>
    <property type="match status" value="1"/>
</dbReference>
<gene>
    <name evidence="11" type="ORF">EDS130_LOCUS881</name>
</gene>
<accession>A0A813MPL6</accession>
<keyword evidence="3" id="KW-0433">Leucine-rich repeat</keyword>
<evidence type="ECO:0000256" key="6">
    <source>
        <dbReference type="SAM" id="MobiDB-lite"/>
    </source>
</evidence>
<keyword evidence="7" id="KW-1133">Transmembrane helix</keyword>
<dbReference type="SMART" id="SM00072">
    <property type="entry name" value="GuKc"/>
    <property type="match status" value="1"/>
</dbReference>
<dbReference type="InterPro" id="IPR008145">
    <property type="entry name" value="GK/Ca_channel_bsu"/>
</dbReference>
<dbReference type="SUPFAM" id="SSF52058">
    <property type="entry name" value="L domain-like"/>
    <property type="match status" value="1"/>
</dbReference>
<dbReference type="Pfam" id="PF00595">
    <property type="entry name" value="PDZ"/>
    <property type="match status" value="1"/>
</dbReference>
<dbReference type="CDD" id="cd00071">
    <property type="entry name" value="GMPK"/>
    <property type="match status" value="1"/>
</dbReference>
<dbReference type="PROSITE" id="PS50002">
    <property type="entry name" value="SH3"/>
    <property type="match status" value="1"/>
</dbReference>
<feature type="region of interest" description="Disordered" evidence="6">
    <location>
        <begin position="480"/>
        <end position="501"/>
    </location>
</feature>
<dbReference type="InterPro" id="IPR001478">
    <property type="entry name" value="PDZ"/>
</dbReference>
<dbReference type="Pfam" id="PF13855">
    <property type="entry name" value="LRR_8"/>
    <property type="match status" value="1"/>
</dbReference>
<dbReference type="FunFam" id="3.40.50.300:FF:000146">
    <property type="entry name" value="MAGUK p55 subfamily member 6 isoform X1"/>
    <property type="match status" value="1"/>
</dbReference>
<evidence type="ECO:0000259" key="9">
    <source>
        <dbReference type="PROSITE" id="PS50052"/>
    </source>
</evidence>
<protein>
    <submittedName>
        <fullName evidence="11">Uncharacterized protein</fullName>
    </submittedName>
</protein>
<dbReference type="InterPro" id="IPR036028">
    <property type="entry name" value="SH3-like_dom_sf"/>
</dbReference>
<dbReference type="Gene3D" id="2.30.30.40">
    <property type="entry name" value="SH3 Domains"/>
    <property type="match status" value="1"/>
</dbReference>
<dbReference type="Proteomes" id="UP000663852">
    <property type="component" value="Unassembled WGS sequence"/>
</dbReference>
<dbReference type="InterPro" id="IPR027417">
    <property type="entry name" value="P-loop_NTPase"/>
</dbReference>
<dbReference type="Gene3D" id="2.30.42.10">
    <property type="match status" value="1"/>
</dbReference>
<dbReference type="GO" id="GO:0009966">
    <property type="term" value="P:regulation of signal transduction"/>
    <property type="evidence" value="ECO:0007669"/>
    <property type="project" value="UniProtKB-ARBA"/>
</dbReference>
<feature type="compositionally biased region" description="Polar residues" evidence="6">
    <location>
        <begin position="480"/>
        <end position="492"/>
    </location>
</feature>
<evidence type="ECO:0000256" key="7">
    <source>
        <dbReference type="SAM" id="Phobius"/>
    </source>
</evidence>
<feature type="domain" description="SH3" evidence="8">
    <location>
        <begin position="600"/>
        <end position="686"/>
    </location>
</feature>
<dbReference type="InterPro" id="IPR032675">
    <property type="entry name" value="LRR_dom_sf"/>
</dbReference>
<dbReference type="OrthoDB" id="65789at2759"/>
<keyword evidence="7" id="KW-0472">Membrane</keyword>
<evidence type="ECO:0000313" key="12">
    <source>
        <dbReference type="Proteomes" id="UP000663852"/>
    </source>
</evidence>
<dbReference type="InterPro" id="IPR036034">
    <property type="entry name" value="PDZ_sf"/>
</dbReference>
<dbReference type="Gene3D" id="3.40.50.300">
    <property type="entry name" value="P-loop containing nucleotide triphosphate hydrolases"/>
    <property type="match status" value="1"/>
</dbReference>
<comment type="similarity">
    <text evidence="1">Belongs to the MAGUK family.</text>
</comment>
<dbReference type="InterPro" id="IPR008144">
    <property type="entry name" value="Guanylate_kin-like_dom"/>
</dbReference>
<name>A0A813MPL6_ADIRI</name>
<dbReference type="InterPro" id="IPR020590">
    <property type="entry name" value="Guanylate_kinase_CS"/>
</dbReference>
<keyword evidence="4" id="KW-0677">Repeat</keyword>
<dbReference type="PROSITE" id="PS51450">
    <property type="entry name" value="LRR"/>
    <property type="match status" value="2"/>
</dbReference>
<dbReference type="PANTHER" id="PTHR23122">
    <property type="entry name" value="MEMBRANE-ASSOCIATED GUANYLATE KINASE MAGUK"/>
    <property type="match status" value="1"/>
</dbReference>
<dbReference type="InterPro" id="IPR050716">
    <property type="entry name" value="MAGUK"/>
</dbReference>
<evidence type="ECO:0000259" key="10">
    <source>
        <dbReference type="PROSITE" id="PS50106"/>
    </source>
</evidence>
<dbReference type="SMART" id="SM00369">
    <property type="entry name" value="LRR_TYP"/>
    <property type="match status" value="6"/>
</dbReference>
<dbReference type="PROSITE" id="PS50106">
    <property type="entry name" value="PDZ"/>
    <property type="match status" value="1"/>
</dbReference>
<dbReference type="InterPro" id="IPR003591">
    <property type="entry name" value="Leu-rich_rpt_typical-subtyp"/>
</dbReference>
<evidence type="ECO:0000256" key="4">
    <source>
        <dbReference type="ARBA" id="ARBA00022737"/>
    </source>
</evidence>
<feature type="domain" description="Guanylate kinase-like" evidence="9">
    <location>
        <begin position="742"/>
        <end position="915"/>
    </location>
</feature>
<dbReference type="SUPFAM" id="SSF52540">
    <property type="entry name" value="P-loop containing nucleoside triphosphate hydrolases"/>
    <property type="match status" value="1"/>
</dbReference>
<evidence type="ECO:0000259" key="8">
    <source>
        <dbReference type="PROSITE" id="PS50002"/>
    </source>
</evidence>
<sequence>MTQLSIVYSELFDLPDLSNFKQLESLYLDHNHIELITRSYSTVKILSLTSNRIYALHQTNLSYPNLEYFDLSHNPIEHITRNYFSNLLFPRLKVLKFVNALKHLNLYIMDEHFLSFSLLNSLSEIYFDDNHFEEFLCSKSIEHIQWRLPINLKKLSLRNNKLHVFDGNCLTQMSNLTELDLHSNQLIYLSPLNFTLPSLTKVQLDENAFVNISVDFFRSTPQLNELDLSRNPLNVKQIQLRKQPIFPSSLKILYLDGLSSDLSCSLFENLIQLEELSLANLASVRLKSCLFKKLINLRLLNLSNHHLKTFDESVFHPLLIMKQLDSLDITSQKLRCHSCSLRWVNEFLKIENMTDVICLNEQGQEISLNTINSPSCSSNNLFFILMTIISIVLLLVFLVLLLVCLDKQRKYQFTNFRPVYHMIPLRHYHDRIYQETTEDITNDNALLQAHDVVAHEVYADETGHAASPYLGKNTSALEPTIENDYTGQNGSRQNDEDGDGISDAACDVTRVRLVQFQRNTDEPLGITLRMTENKRCIVSRILNGGMIHRQGTLHVGDEIKEINGQTISNHPIQYLQQMLRDARGSITFKIVPSYRSQPPPCDIYVKTLFSYDPKDDELIPSAQAGIKFSIGDILQVISKDDHNWWQAKKIASHQSTNEQAINHYHGDFNNSPAGLIPSPELQEWRIATNAIEKAKDGSANCGVFSRKRKVMKDKYLAKHNAVFDQLDLVTYEEVIRLPEFRRKTLVLLGAHGVGRRHIKNTLITSQPKQFAYPIPHTTRLPKKEEENGKNYYFVTHEEMMRDIANNEYLEYGTHEDAMYGTKLETIRNINRQGLMAILDVEPQALKVLRTAEFAPYVVFIAAPDLSQIKGVNDDSLERLVKESELLQQAYGHYFDYVIVNNDIEETIRTLQHAIERVSVQSQWVPVSWVY</sequence>
<organism evidence="11 12">
    <name type="scientific">Adineta ricciae</name>
    <name type="common">Rotifer</name>
    <dbReference type="NCBI Taxonomy" id="249248"/>
    <lineage>
        <taxon>Eukaryota</taxon>
        <taxon>Metazoa</taxon>
        <taxon>Spiralia</taxon>
        <taxon>Gnathifera</taxon>
        <taxon>Rotifera</taxon>
        <taxon>Eurotatoria</taxon>
        <taxon>Bdelloidea</taxon>
        <taxon>Adinetida</taxon>
        <taxon>Adinetidae</taxon>
        <taxon>Adineta</taxon>
    </lineage>
</organism>
<evidence type="ECO:0000313" key="11">
    <source>
        <dbReference type="EMBL" id="CAF0728014.1"/>
    </source>
</evidence>
<keyword evidence="7" id="KW-0812">Transmembrane</keyword>
<comment type="caution">
    <text evidence="11">The sequence shown here is derived from an EMBL/GenBank/DDBJ whole genome shotgun (WGS) entry which is preliminary data.</text>
</comment>
<evidence type="ECO:0000256" key="5">
    <source>
        <dbReference type="PROSITE-ProRule" id="PRU00192"/>
    </source>
</evidence>
<dbReference type="SUPFAM" id="SSF50156">
    <property type="entry name" value="PDZ domain-like"/>
    <property type="match status" value="1"/>
</dbReference>
<evidence type="ECO:0000256" key="3">
    <source>
        <dbReference type="ARBA" id="ARBA00022614"/>
    </source>
</evidence>
<keyword evidence="2 5" id="KW-0728">SH3 domain</keyword>
<dbReference type="EMBL" id="CAJNOJ010000002">
    <property type="protein sequence ID" value="CAF0728014.1"/>
    <property type="molecule type" value="Genomic_DNA"/>
</dbReference>
<dbReference type="InterPro" id="IPR001611">
    <property type="entry name" value="Leu-rich_rpt"/>
</dbReference>
<dbReference type="SMART" id="SM00326">
    <property type="entry name" value="SH3"/>
    <property type="match status" value="1"/>
</dbReference>
<dbReference type="InterPro" id="IPR001452">
    <property type="entry name" value="SH3_domain"/>
</dbReference>
<dbReference type="SUPFAM" id="SSF50044">
    <property type="entry name" value="SH3-domain"/>
    <property type="match status" value="1"/>
</dbReference>
<dbReference type="PROSITE" id="PS50052">
    <property type="entry name" value="GUANYLATE_KINASE_2"/>
    <property type="match status" value="1"/>
</dbReference>
<evidence type="ECO:0000256" key="1">
    <source>
        <dbReference type="ARBA" id="ARBA00007014"/>
    </source>
</evidence>
<feature type="domain" description="PDZ" evidence="10">
    <location>
        <begin position="513"/>
        <end position="594"/>
    </location>
</feature>
<feature type="transmembrane region" description="Helical" evidence="7">
    <location>
        <begin position="381"/>
        <end position="405"/>
    </location>
</feature>